<dbReference type="InterPro" id="IPR038178">
    <property type="entry name" value="Kringle_sf"/>
</dbReference>
<keyword evidence="6" id="KW-1185">Reference proteome</keyword>
<dbReference type="GO" id="GO:0005615">
    <property type="term" value="C:extracellular space"/>
    <property type="evidence" value="ECO:0007669"/>
    <property type="project" value="TreeGrafter"/>
</dbReference>
<evidence type="ECO:0000313" key="5">
    <source>
        <dbReference type="EMBL" id="KAK7076764.1"/>
    </source>
</evidence>
<dbReference type="Gene3D" id="2.40.20.10">
    <property type="entry name" value="Plasminogen Kringle 4"/>
    <property type="match status" value="1"/>
</dbReference>
<evidence type="ECO:0000256" key="2">
    <source>
        <dbReference type="ARBA" id="ARBA00023157"/>
    </source>
</evidence>
<organism evidence="5 6">
    <name type="scientific">Halocaridina rubra</name>
    <name type="common">Hawaiian red shrimp</name>
    <dbReference type="NCBI Taxonomy" id="373956"/>
    <lineage>
        <taxon>Eukaryota</taxon>
        <taxon>Metazoa</taxon>
        <taxon>Ecdysozoa</taxon>
        <taxon>Arthropoda</taxon>
        <taxon>Crustacea</taxon>
        <taxon>Multicrustacea</taxon>
        <taxon>Malacostraca</taxon>
        <taxon>Eumalacostraca</taxon>
        <taxon>Eucarida</taxon>
        <taxon>Decapoda</taxon>
        <taxon>Pleocyemata</taxon>
        <taxon>Caridea</taxon>
        <taxon>Atyoidea</taxon>
        <taxon>Atyidae</taxon>
        <taxon>Halocaridina</taxon>
    </lineage>
</organism>
<feature type="domain" description="Kringle" evidence="4">
    <location>
        <begin position="533"/>
        <end position="599"/>
    </location>
</feature>
<sequence>MESNLYLTKRGTKVYLLSRVYEDGTQVFTQEFPNGLSGCSTGDKDKVSVGYPRVRIPTSQEAPGLRFITPGGYMTGWTLFQHGSMESPTELPKFRDGEDGGIIILYQQEDPYLPNVMMSLLSDPMATNVWRNQNDSTLDWGVQGQAEDIPPGFYLEVMIQTNQYSINKNVLEWGRKVKAYHDSTKMPDESAKYLAYYTDNGAAHYYNPLPFANFGDLLLSIYNYTYVNDIPIRRLQLDSWWYHKGEGRGVKNWTALHLVFPDGIKYIHDITGWPIVAHNRYFSSDNDYAQQNGGIYSFAIDNETKKALPLEKVFWDDLFDEAMAWGMETYEQDWLDRQYMFTDVLHTNLTLGATWLNQMGQAAEERGLNIQYCMALTRQLLHSVKLPAVTQIRVSDDYILSPDQWRIGTTSLFAHALGLLPYKDVFWSSRENKDVVFNDCELILPDGILPPWDLQYQYGGRVNVSASGKTCVNWADFGYDDTHYGSGLALNLCKNPENERDGAFCYTKAGYDIPESEWEWEYCDVKICIVDCYLFNGYGIFYEGKHNVTQSGRVCVDWAGEFGIDGAKCRNPDNDIAPWCYVTVDHSERDYCDNKCPEALEYNSYLQGAVSSLSGGPVGVGDRAQNLNKDLLMKSCNADGLLLKPTKPLTVIDKYFISQDYKEVWTGYSNINNLNFGIIFLAEIENELILTSFDLNLEEALATKVLLWQNYPEGSLFTVLVNEGETLTLPSCGGFMNFCLFYTTPSLFTETGEIFLLGEKEKWTTVSPQRISNITGSGTSSTWYVTVDGIAGETVVISFYDTDVYDVTCNFSTSGTMTIDAVARVCS</sequence>
<dbReference type="AlphaFoldDB" id="A0AAN9A782"/>
<dbReference type="GO" id="GO:0004175">
    <property type="term" value="F:endopeptidase activity"/>
    <property type="evidence" value="ECO:0007669"/>
    <property type="project" value="TreeGrafter"/>
</dbReference>
<feature type="disulfide bond" evidence="3">
    <location>
        <begin position="569"/>
        <end position="592"/>
    </location>
</feature>
<dbReference type="PROSITE" id="PS50070">
    <property type="entry name" value="KRINGLE_2"/>
    <property type="match status" value="2"/>
</dbReference>
<gene>
    <name evidence="5" type="ORF">SK128_010515</name>
</gene>
<evidence type="ECO:0000256" key="3">
    <source>
        <dbReference type="PROSITE-ProRule" id="PRU00121"/>
    </source>
</evidence>
<feature type="domain" description="Kringle" evidence="4">
    <location>
        <begin position="458"/>
        <end position="528"/>
    </location>
</feature>
<keyword evidence="1 3" id="KW-0420">Kringle</keyword>
<dbReference type="PANTHER" id="PTHR24261">
    <property type="entry name" value="PLASMINOGEN-RELATED"/>
    <property type="match status" value="1"/>
</dbReference>
<dbReference type="SUPFAM" id="SSF57440">
    <property type="entry name" value="Kringle-like"/>
    <property type="match status" value="2"/>
</dbReference>
<dbReference type="InterPro" id="IPR013806">
    <property type="entry name" value="Kringle-like"/>
</dbReference>
<dbReference type="PANTHER" id="PTHR24261:SF7">
    <property type="entry name" value="KRINGLE DOMAIN-CONTAINING PROTEIN"/>
    <property type="match status" value="1"/>
</dbReference>
<dbReference type="SMART" id="SM00130">
    <property type="entry name" value="KR"/>
    <property type="match status" value="2"/>
</dbReference>
<evidence type="ECO:0000313" key="6">
    <source>
        <dbReference type="Proteomes" id="UP001381693"/>
    </source>
</evidence>
<proteinExistence type="predicted"/>
<accession>A0AAN9A782</accession>
<dbReference type="InterPro" id="IPR050759">
    <property type="entry name" value="Serine_protease_kringle"/>
</dbReference>
<dbReference type="Proteomes" id="UP001381693">
    <property type="component" value="Unassembled WGS sequence"/>
</dbReference>
<evidence type="ECO:0000256" key="1">
    <source>
        <dbReference type="ARBA" id="ARBA00022572"/>
    </source>
</evidence>
<protein>
    <recommendedName>
        <fullName evidence="4">Kringle domain-containing protein</fullName>
    </recommendedName>
</protein>
<dbReference type="InterPro" id="IPR000001">
    <property type="entry name" value="Kringle"/>
</dbReference>
<reference evidence="5 6" key="1">
    <citation type="submission" date="2023-11" db="EMBL/GenBank/DDBJ databases">
        <title>Halocaridina rubra genome assembly.</title>
        <authorList>
            <person name="Smith C."/>
        </authorList>
    </citation>
    <scope>NUCLEOTIDE SEQUENCE [LARGE SCALE GENOMIC DNA]</scope>
    <source>
        <strain evidence="5">EP-1</strain>
        <tissue evidence="5">Whole</tissue>
    </source>
</reference>
<dbReference type="EMBL" id="JAXCGZ010009557">
    <property type="protein sequence ID" value="KAK7076764.1"/>
    <property type="molecule type" value="Genomic_DNA"/>
</dbReference>
<comment type="caution">
    <text evidence="3">Lacks conserved residue(s) required for the propagation of feature annotation.</text>
</comment>
<keyword evidence="2 3" id="KW-1015">Disulfide bond</keyword>
<comment type="caution">
    <text evidence="5">The sequence shown here is derived from an EMBL/GenBank/DDBJ whole genome shotgun (WGS) entry which is preliminary data.</text>
</comment>
<name>A0AAN9A782_HALRR</name>
<dbReference type="GO" id="GO:0005102">
    <property type="term" value="F:signaling receptor binding"/>
    <property type="evidence" value="ECO:0007669"/>
    <property type="project" value="TreeGrafter"/>
</dbReference>
<evidence type="ECO:0000259" key="4">
    <source>
        <dbReference type="PROSITE" id="PS50070"/>
    </source>
</evidence>